<dbReference type="EMBL" id="UYYG01000051">
    <property type="protein sequence ID" value="VDN52254.1"/>
    <property type="molecule type" value="Genomic_DNA"/>
</dbReference>
<dbReference type="Proteomes" id="UP000038040">
    <property type="component" value="Unplaced"/>
</dbReference>
<evidence type="ECO:0000313" key="4">
    <source>
        <dbReference type="WBParaSite" id="DME_0000815101-mRNA-1"/>
    </source>
</evidence>
<name>A0A0N4UKB6_DRAME</name>
<dbReference type="Proteomes" id="UP000274756">
    <property type="component" value="Unassembled WGS sequence"/>
</dbReference>
<evidence type="ECO:0000313" key="3">
    <source>
        <dbReference type="Proteomes" id="UP000274756"/>
    </source>
</evidence>
<accession>A0A0N4UKB6</accession>
<keyword evidence="3" id="KW-1185">Reference proteome</keyword>
<reference evidence="1 3" key="2">
    <citation type="submission" date="2018-11" db="EMBL/GenBank/DDBJ databases">
        <authorList>
            <consortium name="Pathogen Informatics"/>
        </authorList>
    </citation>
    <scope>NUCLEOTIDE SEQUENCE [LARGE SCALE GENOMIC DNA]</scope>
</reference>
<dbReference type="AlphaFoldDB" id="A0A0N4UKB6"/>
<evidence type="ECO:0000313" key="2">
    <source>
        <dbReference type="Proteomes" id="UP000038040"/>
    </source>
</evidence>
<organism evidence="2 4">
    <name type="scientific">Dracunculus medinensis</name>
    <name type="common">Guinea worm</name>
    <dbReference type="NCBI Taxonomy" id="318479"/>
    <lineage>
        <taxon>Eukaryota</taxon>
        <taxon>Metazoa</taxon>
        <taxon>Ecdysozoa</taxon>
        <taxon>Nematoda</taxon>
        <taxon>Chromadorea</taxon>
        <taxon>Rhabditida</taxon>
        <taxon>Spirurina</taxon>
        <taxon>Dracunculoidea</taxon>
        <taxon>Dracunculidae</taxon>
        <taxon>Dracunculus</taxon>
    </lineage>
</organism>
<proteinExistence type="predicted"/>
<protein>
    <submittedName>
        <fullName evidence="4">TIL domain-containing protein</fullName>
    </submittedName>
</protein>
<dbReference type="WBParaSite" id="DME_0000815101-mRNA-1">
    <property type="protein sequence ID" value="DME_0000815101-mRNA-1"/>
    <property type="gene ID" value="DME_0000815101"/>
</dbReference>
<reference evidence="4" key="1">
    <citation type="submission" date="2017-02" db="UniProtKB">
        <authorList>
            <consortium name="WormBaseParasite"/>
        </authorList>
    </citation>
    <scope>IDENTIFICATION</scope>
</reference>
<sequence length="169" mass="19421">MNETCQSCMNSTQCKQIACEYRCVCRDGYILNKNNNSCARAISTTDSAISSSEPFIAAISLDSTKCGKNMERNEISSFCHIPFIKLIYNFFNTDGCKVNCIYKKGYKKSSENSCKLEASVSYCTLINKPCDERNAYRLYKITIKNRNIICRLKCEKKNDFYNFQDLIEK</sequence>
<gene>
    <name evidence="1" type="ORF">DME_LOCUS2227</name>
</gene>
<evidence type="ECO:0000313" key="1">
    <source>
        <dbReference type="EMBL" id="VDN52254.1"/>
    </source>
</evidence>